<gene>
    <name evidence="1" type="ORF">METZ01_LOCUS230176</name>
</gene>
<accession>A0A382GR27</accession>
<name>A0A382GR27_9ZZZZ</name>
<feature type="non-terminal residue" evidence="1">
    <location>
        <position position="131"/>
    </location>
</feature>
<evidence type="ECO:0000313" key="1">
    <source>
        <dbReference type="EMBL" id="SVB77322.1"/>
    </source>
</evidence>
<reference evidence="1" key="1">
    <citation type="submission" date="2018-05" db="EMBL/GenBank/DDBJ databases">
        <authorList>
            <person name="Lanie J.A."/>
            <person name="Ng W.-L."/>
            <person name="Kazmierczak K.M."/>
            <person name="Andrzejewski T.M."/>
            <person name="Davidsen T.M."/>
            <person name="Wayne K.J."/>
            <person name="Tettelin H."/>
            <person name="Glass J.I."/>
            <person name="Rusch D."/>
            <person name="Podicherti R."/>
            <person name="Tsui H.-C.T."/>
            <person name="Winkler M.E."/>
        </authorList>
    </citation>
    <scope>NUCLEOTIDE SEQUENCE</scope>
</reference>
<sequence>MKIAYIAAGAAGMYCGTCIHDNTLVASMQKKGHDVALIPTYTPLRTDEENVSLNRVFYGGVNVYLQQKLALFRYTPWFLDRFLDSETLLKSLVRFSSSTNAKDLGALTISMLEGEEGHQKKELKKLIKWLK</sequence>
<proteinExistence type="predicted"/>
<protein>
    <submittedName>
        <fullName evidence="1">Uncharacterized protein</fullName>
    </submittedName>
</protein>
<dbReference type="EMBL" id="UINC01056828">
    <property type="protein sequence ID" value="SVB77322.1"/>
    <property type="molecule type" value="Genomic_DNA"/>
</dbReference>
<organism evidence="1">
    <name type="scientific">marine metagenome</name>
    <dbReference type="NCBI Taxonomy" id="408172"/>
    <lineage>
        <taxon>unclassified sequences</taxon>
        <taxon>metagenomes</taxon>
        <taxon>ecological metagenomes</taxon>
    </lineage>
</organism>
<dbReference type="AlphaFoldDB" id="A0A382GR27"/>